<feature type="chain" id="PRO_5013141279" evidence="2">
    <location>
        <begin position="21"/>
        <end position="480"/>
    </location>
</feature>
<feature type="signal peptide" evidence="2">
    <location>
        <begin position="1"/>
        <end position="20"/>
    </location>
</feature>
<evidence type="ECO:0000313" key="4">
    <source>
        <dbReference type="Proteomes" id="UP000054558"/>
    </source>
</evidence>
<gene>
    <name evidence="3" type="ORF">KFL_011100010</name>
</gene>
<evidence type="ECO:0000256" key="1">
    <source>
        <dbReference type="SAM" id="MobiDB-lite"/>
    </source>
</evidence>
<protein>
    <submittedName>
        <fullName evidence="3">Uncharacterized protein</fullName>
    </submittedName>
</protein>
<feature type="compositionally biased region" description="Low complexity" evidence="1">
    <location>
        <begin position="451"/>
        <end position="460"/>
    </location>
</feature>
<feature type="compositionally biased region" description="Low complexity" evidence="1">
    <location>
        <begin position="419"/>
        <end position="428"/>
    </location>
</feature>
<name>A0A1Y1IPB1_KLENI</name>
<evidence type="ECO:0000256" key="2">
    <source>
        <dbReference type="SAM" id="SignalP"/>
    </source>
</evidence>
<organism evidence="3 4">
    <name type="scientific">Klebsormidium nitens</name>
    <name type="common">Green alga</name>
    <name type="synonym">Ulothrix nitens</name>
    <dbReference type="NCBI Taxonomy" id="105231"/>
    <lineage>
        <taxon>Eukaryota</taxon>
        <taxon>Viridiplantae</taxon>
        <taxon>Streptophyta</taxon>
        <taxon>Klebsormidiophyceae</taxon>
        <taxon>Klebsormidiales</taxon>
        <taxon>Klebsormidiaceae</taxon>
        <taxon>Klebsormidium</taxon>
    </lineage>
</organism>
<sequence length="480" mass="51243">MAVYSALVCLIILFVSSTQAQNAGLIVIPSTVTPELGAYYINKLGSGFAYYRLLTQRNNAGTNAYALVNNISADADPISAARTISPLRGFYSKGGIGGKVTVEIFYKLLRCADDNCAIMDRILVTGVAPNRPGPADALSVVRAGIGSSFWLLNANQATANALLAAAEERSYMDKTYDTQLYYKVNVQPRACSPVVPLTAWASIGEFTKNSQFGCLNNQGNTFLFATNRPSGVEIMTESIVPPDRCDGSLAVVYGTIGPVIVKQVLELGAVARTVKITLAGISALCRSLYDTPQRLFALTSLVAQTTFYEATLADDVATVTAAGEALGFNGTCAFQAFEYLYGPLVIGQSNALRDSTNNQTFLDLLLPYNDNQPCFALTGNSFSTSSRDPGEDACAAIFYGDATQTSSLRCRSTSRRPRITSSAAPRSSCTWIPSPPTRPPSSPSRSRSRQRASSLRARLAGWGSTAAAKSPPPLRARSRS</sequence>
<accession>A0A1Y1IPB1</accession>
<proteinExistence type="predicted"/>
<dbReference type="EMBL" id="DF238059">
    <property type="protein sequence ID" value="GAQ92725.1"/>
    <property type="molecule type" value="Genomic_DNA"/>
</dbReference>
<reference evidence="3 4" key="1">
    <citation type="journal article" date="2014" name="Nat. Commun.">
        <title>Klebsormidium flaccidum genome reveals primary factors for plant terrestrial adaptation.</title>
        <authorList>
            <person name="Hori K."/>
            <person name="Maruyama F."/>
            <person name="Fujisawa T."/>
            <person name="Togashi T."/>
            <person name="Yamamoto N."/>
            <person name="Seo M."/>
            <person name="Sato S."/>
            <person name="Yamada T."/>
            <person name="Mori H."/>
            <person name="Tajima N."/>
            <person name="Moriyama T."/>
            <person name="Ikeuchi M."/>
            <person name="Watanabe M."/>
            <person name="Wada H."/>
            <person name="Kobayashi K."/>
            <person name="Saito M."/>
            <person name="Masuda T."/>
            <person name="Sasaki-Sekimoto Y."/>
            <person name="Mashiguchi K."/>
            <person name="Awai K."/>
            <person name="Shimojima M."/>
            <person name="Masuda S."/>
            <person name="Iwai M."/>
            <person name="Nobusawa T."/>
            <person name="Narise T."/>
            <person name="Kondo S."/>
            <person name="Saito H."/>
            <person name="Sato R."/>
            <person name="Murakawa M."/>
            <person name="Ihara Y."/>
            <person name="Oshima-Yamada Y."/>
            <person name="Ohtaka K."/>
            <person name="Satoh M."/>
            <person name="Sonobe K."/>
            <person name="Ishii M."/>
            <person name="Ohtani R."/>
            <person name="Kanamori-Sato M."/>
            <person name="Honoki R."/>
            <person name="Miyazaki D."/>
            <person name="Mochizuki H."/>
            <person name="Umetsu J."/>
            <person name="Higashi K."/>
            <person name="Shibata D."/>
            <person name="Kamiya Y."/>
            <person name="Sato N."/>
            <person name="Nakamura Y."/>
            <person name="Tabata S."/>
            <person name="Ida S."/>
            <person name="Kurokawa K."/>
            <person name="Ohta H."/>
        </authorList>
    </citation>
    <scope>NUCLEOTIDE SEQUENCE [LARGE SCALE GENOMIC DNA]</scope>
    <source>
        <strain evidence="3 4">NIES-2285</strain>
    </source>
</reference>
<dbReference type="AlphaFoldDB" id="A0A1Y1IPB1"/>
<feature type="compositionally biased region" description="Pro residues" evidence="1">
    <location>
        <begin position="433"/>
        <end position="442"/>
    </location>
</feature>
<dbReference type="Proteomes" id="UP000054558">
    <property type="component" value="Unassembled WGS sequence"/>
</dbReference>
<evidence type="ECO:0000313" key="3">
    <source>
        <dbReference type="EMBL" id="GAQ92725.1"/>
    </source>
</evidence>
<feature type="region of interest" description="Disordered" evidence="1">
    <location>
        <begin position="409"/>
        <end position="480"/>
    </location>
</feature>
<keyword evidence="2" id="KW-0732">Signal</keyword>
<keyword evidence="4" id="KW-1185">Reference proteome</keyword>